<dbReference type="SFLD" id="SFLDG01136">
    <property type="entry name" value="C1.6:_Phosphoserine_Phosphatas"/>
    <property type="match status" value="1"/>
</dbReference>
<dbReference type="CDD" id="cd04870">
    <property type="entry name" value="ACT_PSP_1"/>
    <property type="match status" value="1"/>
</dbReference>
<evidence type="ECO:0000256" key="7">
    <source>
        <dbReference type="ARBA" id="ARBA00022723"/>
    </source>
</evidence>
<comment type="catalytic activity">
    <reaction evidence="13">
        <text>O-phospho-D-serine + H2O = D-serine + phosphate</text>
        <dbReference type="Rhea" id="RHEA:24873"/>
        <dbReference type="ChEBI" id="CHEBI:15377"/>
        <dbReference type="ChEBI" id="CHEBI:35247"/>
        <dbReference type="ChEBI" id="CHEBI:43474"/>
        <dbReference type="ChEBI" id="CHEBI:58680"/>
        <dbReference type="EC" id="3.1.3.3"/>
    </reaction>
</comment>
<dbReference type="InterPro" id="IPR004469">
    <property type="entry name" value="PSP"/>
</dbReference>
<keyword evidence="6" id="KW-0028">Amino-acid biosynthesis</keyword>
<name>A0A081K5G6_9GAMM</name>
<dbReference type="eggNOG" id="COG0560">
    <property type="taxonomic scope" value="Bacteria"/>
</dbReference>
<dbReference type="CDD" id="cd07500">
    <property type="entry name" value="HAD_PSP"/>
    <property type="match status" value="1"/>
</dbReference>
<dbReference type="GO" id="GO:0006564">
    <property type="term" value="P:L-serine biosynthetic process"/>
    <property type="evidence" value="ECO:0007669"/>
    <property type="project" value="UniProtKB-KW"/>
</dbReference>
<dbReference type="InterPro" id="IPR045865">
    <property type="entry name" value="ACT-like_dom_sf"/>
</dbReference>
<evidence type="ECO:0000256" key="13">
    <source>
        <dbReference type="ARBA" id="ARBA00048523"/>
    </source>
</evidence>
<evidence type="ECO:0000256" key="4">
    <source>
        <dbReference type="ARBA" id="ARBA00012640"/>
    </source>
</evidence>
<dbReference type="GO" id="GO:0000287">
    <property type="term" value="F:magnesium ion binding"/>
    <property type="evidence" value="ECO:0007669"/>
    <property type="project" value="TreeGrafter"/>
</dbReference>
<dbReference type="EMBL" id="JOJP01000001">
    <property type="protein sequence ID" value="KEI69392.1"/>
    <property type="molecule type" value="Genomic_DNA"/>
</dbReference>
<dbReference type="Pfam" id="PF13740">
    <property type="entry name" value="ACT_6"/>
    <property type="match status" value="1"/>
</dbReference>
<keyword evidence="17" id="KW-1185">Reference proteome</keyword>
<comment type="catalytic activity">
    <reaction evidence="12">
        <text>O-phospho-L-serine + H2O = L-serine + phosphate</text>
        <dbReference type="Rhea" id="RHEA:21208"/>
        <dbReference type="ChEBI" id="CHEBI:15377"/>
        <dbReference type="ChEBI" id="CHEBI:33384"/>
        <dbReference type="ChEBI" id="CHEBI:43474"/>
        <dbReference type="ChEBI" id="CHEBI:57524"/>
        <dbReference type="EC" id="3.1.3.3"/>
    </reaction>
</comment>
<dbReference type="PANTHER" id="PTHR43344">
    <property type="entry name" value="PHOSPHOSERINE PHOSPHATASE"/>
    <property type="match status" value="1"/>
</dbReference>
<evidence type="ECO:0000256" key="9">
    <source>
        <dbReference type="ARBA" id="ARBA00022842"/>
    </source>
</evidence>
<accession>A0A081K5G6</accession>
<dbReference type="SUPFAM" id="SSF56784">
    <property type="entry name" value="HAD-like"/>
    <property type="match status" value="1"/>
</dbReference>
<dbReference type="PROSITE" id="PS51671">
    <property type="entry name" value="ACT"/>
    <property type="match status" value="1"/>
</dbReference>
<comment type="similarity">
    <text evidence="3">Belongs to the HAD-like hydrolase superfamily. SerB family.</text>
</comment>
<dbReference type="SUPFAM" id="SSF55021">
    <property type="entry name" value="ACT-like"/>
    <property type="match status" value="1"/>
</dbReference>
<dbReference type="EC" id="3.1.3.3" evidence="4"/>
<feature type="active site" description="Nucleophile" evidence="14">
    <location>
        <position position="206"/>
    </location>
</feature>
<dbReference type="Proteomes" id="UP000027997">
    <property type="component" value="Unassembled WGS sequence"/>
</dbReference>
<dbReference type="CDD" id="cd04871">
    <property type="entry name" value="ACT_PSP_2"/>
    <property type="match status" value="1"/>
</dbReference>
<gene>
    <name evidence="16" type="ORF">GV64_00370</name>
</gene>
<dbReference type="NCBIfam" id="TIGR01488">
    <property type="entry name" value="HAD-SF-IB"/>
    <property type="match status" value="1"/>
</dbReference>
<keyword evidence="10" id="KW-0718">Serine biosynthesis</keyword>
<dbReference type="InterPro" id="IPR002912">
    <property type="entry name" value="ACT_dom"/>
</dbReference>
<dbReference type="UniPathway" id="UPA00135">
    <property type="reaction ID" value="UER00198"/>
</dbReference>
<keyword evidence="7" id="KW-0479">Metal-binding</keyword>
<evidence type="ECO:0000313" key="16">
    <source>
        <dbReference type="EMBL" id="KEI69392.1"/>
    </source>
</evidence>
<reference evidence="16 17" key="1">
    <citation type="submission" date="2014-06" db="EMBL/GenBank/DDBJ databases">
        <title>Whole Genome Sequences of Three Symbiotic Endozoicomonas Bacteria.</title>
        <authorList>
            <person name="Neave M.J."/>
            <person name="Apprill A."/>
            <person name="Voolstra C.R."/>
        </authorList>
    </citation>
    <scope>NUCLEOTIDE SEQUENCE [LARGE SCALE GENOMIC DNA]</scope>
    <source>
        <strain evidence="16 17">DSM 22380</strain>
    </source>
</reference>
<evidence type="ECO:0000313" key="17">
    <source>
        <dbReference type="Proteomes" id="UP000027997"/>
    </source>
</evidence>
<dbReference type="Gene3D" id="3.30.70.260">
    <property type="match status" value="2"/>
</dbReference>
<evidence type="ECO:0000256" key="14">
    <source>
        <dbReference type="PIRSR" id="PIRSR604469-1"/>
    </source>
</evidence>
<dbReference type="SFLD" id="SFLDF00029">
    <property type="entry name" value="phosphoserine_phosphatase"/>
    <property type="match status" value="1"/>
</dbReference>
<protein>
    <recommendedName>
        <fullName evidence="5">Phosphoserine phosphatase</fullName>
        <ecNumber evidence="4">3.1.3.3</ecNumber>
    </recommendedName>
    <alternativeName>
        <fullName evidence="11">O-phosphoserine phosphohydrolase</fullName>
    </alternativeName>
</protein>
<sequence length="417" mass="45685">MSDIILINVTGRDKPGLTSSITSIMADYGLEILDIGQSVIHDTLTWGILVRLPDLASGNGHSAAVLKDLLFHFHESDLQFSYQPVSEDDYEHWVSEQGKNRYILTLLSRNVTAEQIARVSGITAAHGLNIDHISRLSGRRSLKTALQNRENDSRRSSCLEFSVRGTAPNLDKLRADFLNLTADLDADVAFQEDSIYRRNRRLVVFDMDSTLIEAEVIDLLAEAAGVGDQVAEITERAMQGELDFNESFRERLAMLKGLDESVLAGIARELPLTEGAETLIRTLRSLGYRTAILSGGFTYFARYLQEKLGIDYIHANELEVVNGKVTGQVTGEIVNGERKATLLQQIASEEGISLNQVIAVGDGANDLPMLSVAGLGIAFRAKPMVKQSARQSISTLGLDSILYLLGFSEKDLDSLGG</sequence>
<dbReference type="InterPro" id="IPR050582">
    <property type="entry name" value="HAD-like_SerB"/>
</dbReference>
<dbReference type="Pfam" id="PF12710">
    <property type="entry name" value="HAD"/>
    <property type="match status" value="1"/>
</dbReference>
<evidence type="ECO:0000256" key="10">
    <source>
        <dbReference type="ARBA" id="ARBA00023299"/>
    </source>
</evidence>
<comment type="caution">
    <text evidence="16">The sequence shown here is derived from an EMBL/GenBank/DDBJ whole genome shotgun (WGS) entry which is preliminary data.</text>
</comment>
<dbReference type="AlphaFoldDB" id="A0A081K5G6"/>
<keyword evidence="9" id="KW-0460">Magnesium</keyword>
<comment type="pathway">
    <text evidence="2">Amino-acid biosynthesis; L-serine biosynthesis; L-serine from 3-phospho-D-glycerate: step 3/3.</text>
</comment>
<evidence type="ECO:0000256" key="12">
    <source>
        <dbReference type="ARBA" id="ARBA00048138"/>
    </source>
</evidence>
<dbReference type="NCBIfam" id="TIGR00338">
    <property type="entry name" value="serB"/>
    <property type="match status" value="1"/>
</dbReference>
<evidence type="ECO:0000256" key="1">
    <source>
        <dbReference type="ARBA" id="ARBA00001946"/>
    </source>
</evidence>
<dbReference type="Gene3D" id="3.40.50.1000">
    <property type="entry name" value="HAD superfamily/HAD-like"/>
    <property type="match status" value="1"/>
</dbReference>
<evidence type="ECO:0000259" key="15">
    <source>
        <dbReference type="PROSITE" id="PS51671"/>
    </source>
</evidence>
<dbReference type="SFLD" id="SFLDG01137">
    <property type="entry name" value="C1.6.1:_Phosphoserine_Phosphat"/>
    <property type="match status" value="1"/>
</dbReference>
<evidence type="ECO:0000256" key="3">
    <source>
        <dbReference type="ARBA" id="ARBA00009184"/>
    </source>
</evidence>
<evidence type="ECO:0000256" key="8">
    <source>
        <dbReference type="ARBA" id="ARBA00022801"/>
    </source>
</evidence>
<dbReference type="SFLD" id="SFLDS00003">
    <property type="entry name" value="Haloacid_Dehalogenase"/>
    <property type="match status" value="1"/>
</dbReference>
<evidence type="ECO:0000256" key="5">
    <source>
        <dbReference type="ARBA" id="ARBA00015196"/>
    </source>
</evidence>
<proteinExistence type="inferred from homology"/>
<dbReference type="InterPro" id="IPR036412">
    <property type="entry name" value="HAD-like_sf"/>
</dbReference>
<evidence type="ECO:0000256" key="11">
    <source>
        <dbReference type="ARBA" id="ARBA00031693"/>
    </source>
</evidence>
<dbReference type="RefSeq" id="WP_020582659.1">
    <property type="nucleotide sequence ID" value="NZ_JOJP01000001.1"/>
</dbReference>
<keyword evidence="8" id="KW-0378">Hydrolase</keyword>
<feature type="domain" description="ACT" evidence="15">
    <location>
        <begin position="6"/>
        <end position="83"/>
    </location>
</feature>
<feature type="active site" description="Proton donor" evidence="14">
    <location>
        <position position="208"/>
    </location>
</feature>
<dbReference type="PRINTS" id="PR00119">
    <property type="entry name" value="CATATPASE"/>
</dbReference>
<dbReference type="STRING" id="305900.GV64_00370"/>
<evidence type="ECO:0000256" key="2">
    <source>
        <dbReference type="ARBA" id="ARBA00005135"/>
    </source>
</evidence>
<comment type="cofactor">
    <cofactor evidence="1">
        <name>Mg(2+)</name>
        <dbReference type="ChEBI" id="CHEBI:18420"/>
    </cofactor>
</comment>
<organism evidence="16 17">
    <name type="scientific">Endozoicomonas elysicola</name>
    <dbReference type="NCBI Taxonomy" id="305900"/>
    <lineage>
        <taxon>Bacteria</taxon>
        <taxon>Pseudomonadati</taxon>
        <taxon>Pseudomonadota</taxon>
        <taxon>Gammaproteobacteria</taxon>
        <taxon>Oceanospirillales</taxon>
        <taxon>Endozoicomonadaceae</taxon>
        <taxon>Endozoicomonas</taxon>
    </lineage>
</organism>
<dbReference type="GO" id="GO:0005737">
    <property type="term" value="C:cytoplasm"/>
    <property type="evidence" value="ECO:0007669"/>
    <property type="project" value="TreeGrafter"/>
</dbReference>
<dbReference type="GO" id="GO:0036424">
    <property type="term" value="F:L-phosphoserine phosphatase activity"/>
    <property type="evidence" value="ECO:0007669"/>
    <property type="project" value="InterPro"/>
</dbReference>
<dbReference type="InterPro" id="IPR023214">
    <property type="entry name" value="HAD_sf"/>
</dbReference>
<evidence type="ECO:0000256" key="6">
    <source>
        <dbReference type="ARBA" id="ARBA00022605"/>
    </source>
</evidence>
<dbReference type="PANTHER" id="PTHR43344:SF2">
    <property type="entry name" value="PHOSPHOSERINE PHOSPHATASE"/>
    <property type="match status" value="1"/>
</dbReference>